<feature type="domain" description="CMP/dCMP-type deaminase" evidence="14">
    <location>
        <begin position="1"/>
        <end position="127"/>
    </location>
</feature>
<keyword evidence="16" id="KW-1185">Reference proteome</keyword>
<evidence type="ECO:0000256" key="12">
    <source>
        <dbReference type="PIRSR" id="PIRSR606262-3"/>
    </source>
</evidence>
<name>A0A2T9YFA2_9FUNG</name>
<sequence>MDYTLLSQKALEARSKSYSPYSNFRVGAALLGSNGKIYLGANVENAAYSPGICAERSAFICALMDDCKSFEAIAISSDVDDIVSPCGVCRQFMREFSADLPIILVKSSGEYIISDLEKLLPMSFGPSDLKKTRN</sequence>
<evidence type="ECO:0000259" key="14">
    <source>
        <dbReference type="PROSITE" id="PS51747"/>
    </source>
</evidence>
<dbReference type="GO" id="GO:0008270">
    <property type="term" value="F:zinc ion binding"/>
    <property type="evidence" value="ECO:0007669"/>
    <property type="project" value="UniProtKB-UniRule"/>
</dbReference>
<evidence type="ECO:0000256" key="8">
    <source>
        <dbReference type="ARBA" id="ARBA00032005"/>
    </source>
</evidence>
<dbReference type="Pfam" id="PF00383">
    <property type="entry name" value="dCMP_cyt_deam_1"/>
    <property type="match status" value="1"/>
</dbReference>
<dbReference type="InterPro" id="IPR006262">
    <property type="entry name" value="Cyt_deam_tetra"/>
</dbReference>
<evidence type="ECO:0000256" key="3">
    <source>
        <dbReference type="ARBA" id="ARBA00006576"/>
    </source>
</evidence>
<dbReference type="GO" id="GO:0005829">
    <property type="term" value="C:cytosol"/>
    <property type="evidence" value="ECO:0007669"/>
    <property type="project" value="TreeGrafter"/>
</dbReference>
<dbReference type="InterPro" id="IPR050202">
    <property type="entry name" value="Cyt/Deoxycyt_deaminase"/>
</dbReference>
<keyword evidence="7 12" id="KW-0862">Zinc</keyword>
<feature type="binding site" evidence="12">
    <location>
        <position position="53"/>
    </location>
    <ligand>
        <name>Zn(2+)</name>
        <dbReference type="ChEBI" id="CHEBI:29105"/>
        <note>catalytic</note>
    </ligand>
</feature>
<accession>A0A2T9YFA2</accession>
<dbReference type="GO" id="GO:0072527">
    <property type="term" value="P:pyrimidine-containing compound metabolic process"/>
    <property type="evidence" value="ECO:0007669"/>
    <property type="project" value="UniProtKB-ARBA"/>
</dbReference>
<feature type="binding site" evidence="12">
    <location>
        <position position="89"/>
    </location>
    <ligand>
        <name>Zn(2+)</name>
        <dbReference type="ChEBI" id="CHEBI:29105"/>
        <note>catalytic</note>
    </ligand>
</feature>
<dbReference type="SUPFAM" id="SSF53927">
    <property type="entry name" value="Cytidine deaminase-like"/>
    <property type="match status" value="1"/>
</dbReference>
<feature type="binding site" evidence="11">
    <location>
        <begin position="42"/>
        <end position="48"/>
    </location>
    <ligand>
        <name>substrate</name>
    </ligand>
</feature>
<dbReference type="NCBIfam" id="TIGR01354">
    <property type="entry name" value="cyt_deam_tetra"/>
    <property type="match status" value="1"/>
</dbReference>
<dbReference type="PANTHER" id="PTHR11644:SF2">
    <property type="entry name" value="CYTIDINE DEAMINASE"/>
    <property type="match status" value="1"/>
</dbReference>
<feature type="binding site" evidence="12">
    <location>
        <position position="86"/>
    </location>
    <ligand>
        <name>Zn(2+)</name>
        <dbReference type="ChEBI" id="CHEBI:29105"/>
        <note>catalytic</note>
    </ligand>
</feature>
<comment type="catalytic activity">
    <reaction evidence="13">
        <text>2'-deoxycytidine + H2O + H(+) = 2'-deoxyuridine + NH4(+)</text>
        <dbReference type="Rhea" id="RHEA:13433"/>
        <dbReference type="ChEBI" id="CHEBI:15377"/>
        <dbReference type="ChEBI" id="CHEBI:15378"/>
        <dbReference type="ChEBI" id="CHEBI:15698"/>
        <dbReference type="ChEBI" id="CHEBI:16450"/>
        <dbReference type="ChEBI" id="CHEBI:28938"/>
        <dbReference type="EC" id="3.5.4.5"/>
    </reaction>
</comment>
<evidence type="ECO:0000256" key="10">
    <source>
        <dbReference type="PIRSR" id="PIRSR606262-1"/>
    </source>
</evidence>
<comment type="caution">
    <text evidence="15">The sequence shown here is derived from an EMBL/GenBank/DDBJ whole genome shotgun (WGS) entry which is preliminary data.</text>
</comment>
<keyword evidence="5 12" id="KW-0479">Metal-binding</keyword>
<dbReference type="InterPro" id="IPR002125">
    <property type="entry name" value="CMP_dCMP_dom"/>
</dbReference>
<comment type="cofactor">
    <cofactor evidence="1 12 13">
        <name>Zn(2+)</name>
        <dbReference type="ChEBI" id="CHEBI:29105"/>
    </cofactor>
</comment>
<comment type="function">
    <text evidence="2 13">This enzyme scavenges exogenous and endogenous cytidine and 2'-deoxycytidine for UMP synthesis.</text>
</comment>
<dbReference type="Gene3D" id="3.40.140.10">
    <property type="entry name" value="Cytidine Deaminase, domain 2"/>
    <property type="match status" value="1"/>
</dbReference>
<evidence type="ECO:0000256" key="2">
    <source>
        <dbReference type="ARBA" id="ARBA00003949"/>
    </source>
</evidence>
<protein>
    <recommendedName>
        <fullName evidence="4 13">Cytidine deaminase</fullName>
        <ecNumber evidence="4 13">3.5.4.5</ecNumber>
    </recommendedName>
    <alternativeName>
        <fullName evidence="8 13">Cytidine aminohydrolase</fullName>
    </alternativeName>
</protein>
<gene>
    <name evidence="15" type="ORF">BB561_004594</name>
</gene>
<dbReference type="CDD" id="cd01283">
    <property type="entry name" value="cytidine_deaminase"/>
    <property type="match status" value="1"/>
</dbReference>
<proteinExistence type="inferred from homology"/>
<dbReference type="EMBL" id="MBFR01000224">
    <property type="protein sequence ID" value="PVU91027.1"/>
    <property type="molecule type" value="Genomic_DNA"/>
</dbReference>
<reference evidence="15 16" key="1">
    <citation type="journal article" date="2018" name="MBio">
        <title>Comparative Genomics Reveals the Core Gene Toolbox for the Fungus-Insect Symbiosis.</title>
        <authorList>
            <person name="Wang Y."/>
            <person name="Stata M."/>
            <person name="Wang W."/>
            <person name="Stajich J.E."/>
            <person name="White M.M."/>
            <person name="Moncalvo J.M."/>
        </authorList>
    </citation>
    <scope>NUCLEOTIDE SEQUENCE [LARGE SCALE GENOMIC DNA]</scope>
    <source>
        <strain evidence="15 16">SWE-8-4</strain>
    </source>
</reference>
<comment type="similarity">
    <text evidence="3 13">Belongs to the cytidine and deoxycytidylate deaminase family.</text>
</comment>
<organism evidence="15 16">
    <name type="scientific">Smittium simulii</name>
    <dbReference type="NCBI Taxonomy" id="133385"/>
    <lineage>
        <taxon>Eukaryota</taxon>
        <taxon>Fungi</taxon>
        <taxon>Fungi incertae sedis</taxon>
        <taxon>Zoopagomycota</taxon>
        <taxon>Kickxellomycotina</taxon>
        <taxon>Harpellomycetes</taxon>
        <taxon>Harpellales</taxon>
        <taxon>Legeriomycetaceae</taxon>
        <taxon>Smittium</taxon>
    </lineage>
</organism>
<dbReference type="NCBIfam" id="NF004064">
    <property type="entry name" value="PRK05578.1"/>
    <property type="match status" value="1"/>
</dbReference>
<keyword evidence="6 13" id="KW-0378">Hydrolase</keyword>
<dbReference type="FunFam" id="3.40.140.10:FF:000008">
    <property type="entry name" value="Cytidine deaminase"/>
    <property type="match status" value="1"/>
</dbReference>
<evidence type="ECO:0000256" key="5">
    <source>
        <dbReference type="ARBA" id="ARBA00022723"/>
    </source>
</evidence>
<evidence type="ECO:0000313" key="15">
    <source>
        <dbReference type="EMBL" id="PVU91027.1"/>
    </source>
</evidence>
<dbReference type="GO" id="GO:0055086">
    <property type="term" value="P:nucleobase-containing small molecule metabolic process"/>
    <property type="evidence" value="ECO:0007669"/>
    <property type="project" value="UniProtKB-ARBA"/>
</dbReference>
<dbReference type="GO" id="GO:0004126">
    <property type="term" value="F:cytidine deaminase activity"/>
    <property type="evidence" value="ECO:0007669"/>
    <property type="project" value="UniProtKB-UniRule"/>
</dbReference>
<evidence type="ECO:0000256" key="1">
    <source>
        <dbReference type="ARBA" id="ARBA00001947"/>
    </source>
</evidence>
<evidence type="ECO:0000256" key="7">
    <source>
        <dbReference type="ARBA" id="ARBA00022833"/>
    </source>
</evidence>
<dbReference type="PANTHER" id="PTHR11644">
    <property type="entry name" value="CYTIDINE DEAMINASE"/>
    <property type="match status" value="1"/>
</dbReference>
<dbReference type="PROSITE" id="PS51747">
    <property type="entry name" value="CYT_DCMP_DEAMINASES_2"/>
    <property type="match status" value="1"/>
</dbReference>
<dbReference type="AlphaFoldDB" id="A0A2T9YFA2"/>
<evidence type="ECO:0000256" key="11">
    <source>
        <dbReference type="PIRSR" id="PIRSR606262-2"/>
    </source>
</evidence>
<evidence type="ECO:0000313" key="16">
    <source>
        <dbReference type="Proteomes" id="UP000245383"/>
    </source>
</evidence>
<dbReference type="Proteomes" id="UP000245383">
    <property type="component" value="Unassembled WGS sequence"/>
</dbReference>
<dbReference type="OrthoDB" id="414540at2759"/>
<evidence type="ECO:0000256" key="9">
    <source>
        <dbReference type="ARBA" id="ARBA00049558"/>
    </source>
</evidence>
<evidence type="ECO:0000256" key="13">
    <source>
        <dbReference type="RuleBase" id="RU364006"/>
    </source>
</evidence>
<comment type="catalytic activity">
    <reaction evidence="9 13">
        <text>cytidine + H2O + H(+) = uridine + NH4(+)</text>
        <dbReference type="Rhea" id="RHEA:16069"/>
        <dbReference type="ChEBI" id="CHEBI:15377"/>
        <dbReference type="ChEBI" id="CHEBI:15378"/>
        <dbReference type="ChEBI" id="CHEBI:16704"/>
        <dbReference type="ChEBI" id="CHEBI:17562"/>
        <dbReference type="ChEBI" id="CHEBI:28938"/>
        <dbReference type="EC" id="3.5.4.5"/>
    </reaction>
</comment>
<dbReference type="EC" id="3.5.4.5" evidence="4 13"/>
<evidence type="ECO:0000256" key="6">
    <source>
        <dbReference type="ARBA" id="ARBA00022801"/>
    </source>
</evidence>
<evidence type="ECO:0000256" key="4">
    <source>
        <dbReference type="ARBA" id="ARBA00012783"/>
    </source>
</evidence>
<dbReference type="InterPro" id="IPR016193">
    <property type="entry name" value="Cytidine_deaminase-like"/>
</dbReference>
<feature type="active site" description="Proton donor" evidence="10">
    <location>
        <position position="55"/>
    </location>
</feature>
<dbReference type="STRING" id="133385.A0A2T9YFA2"/>